<feature type="region of interest" description="Disordered" evidence="5">
    <location>
        <begin position="1261"/>
        <end position="1299"/>
    </location>
</feature>
<dbReference type="PANTHER" id="PTHR12221">
    <property type="entry name" value="PESCADILLO - RELATED"/>
    <property type="match status" value="1"/>
</dbReference>
<reference evidence="6" key="1">
    <citation type="submission" date="2019-04" db="EMBL/GenBank/DDBJ databases">
        <authorList>
            <person name="Melise S."/>
            <person name="Noan J."/>
            <person name="Okalmin O."/>
        </authorList>
    </citation>
    <scope>NUCLEOTIDE SEQUENCE</scope>
    <source>
        <strain evidence="6">FN9</strain>
    </source>
</reference>
<feature type="region of interest" description="Disordered" evidence="5">
    <location>
        <begin position="499"/>
        <end position="613"/>
    </location>
</feature>
<feature type="compositionally biased region" description="Basic residues" evidence="5">
    <location>
        <begin position="951"/>
        <end position="962"/>
    </location>
</feature>
<dbReference type="CDD" id="cd17709">
    <property type="entry name" value="BRCT_pescadillo_like"/>
    <property type="match status" value="1"/>
</dbReference>
<dbReference type="InterPro" id="IPR059095">
    <property type="entry name" value="Znf_C2H2_17_2nd"/>
</dbReference>
<dbReference type="GO" id="GO:0070545">
    <property type="term" value="C:PeBoW complex"/>
    <property type="evidence" value="ECO:0007669"/>
    <property type="project" value="TreeGrafter"/>
</dbReference>
<feature type="compositionally biased region" description="Acidic residues" evidence="5">
    <location>
        <begin position="316"/>
        <end position="329"/>
    </location>
</feature>
<dbReference type="Pfam" id="PF06732">
    <property type="entry name" value="Pescadillo_N"/>
    <property type="match status" value="1"/>
</dbReference>
<evidence type="ECO:0000256" key="2">
    <source>
        <dbReference type="ARBA" id="ARBA00022552"/>
    </source>
</evidence>
<dbReference type="GO" id="GO:0000466">
    <property type="term" value="P:maturation of 5.8S rRNA from tricistronic rRNA transcript (SSU-rRNA, 5.8S rRNA, LSU-rRNA)"/>
    <property type="evidence" value="ECO:0007669"/>
    <property type="project" value="UniProtKB-UniRule"/>
</dbReference>
<feature type="compositionally biased region" description="Basic and acidic residues" evidence="5">
    <location>
        <begin position="860"/>
        <end position="875"/>
    </location>
</feature>
<keyword evidence="3 4" id="KW-0539">Nucleus</keyword>
<dbReference type="InterPro" id="IPR001357">
    <property type="entry name" value="BRCT_dom"/>
</dbReference>
<dbReference type="GO" id="GO:0000463">
    <property type="term" value="P:maturation of LSU-rRNA from tricistronic rRNA transcript (SSU-rRNA, 5.8S rRNA, LSU-rRNA)"/>
    <property type="evidence" value="ECO:0007669"/>
    <property type="project" value="UniProtKB-UniRule"/>
</dbReference>
<sequence length="1299" mass="145936">MPRIKKKGQAGASKNYVTRNQAIRKLQISLPDFRKLCIWKGIYPREPRSRKKVSKSSTSSTTFYYTKDIQYLLHEPLLQKFRDQKVLEKKISRALGRGDVTDAARLEGNAARPEKTGKPRYTLDHVIRERYPTFIDAIRDLDDCLSMLFLFANLPSTSSVPAKMIARCERLCLEFQHYLIVSKSVTKSFLSIKGIYYQANIQGEEVLWLVPYKFNQRVVGDVDFRIMGTFIEFYMTLLGFVNFRLYTTLGLKYPPKFDQAKDEAGAELGAFTLEGKTLVGADEKEQKTLEASEHKPDPKVQAAVNKVIKKIKGNADDESTDATEVEGEEQSGAIDKFEPAAPGGDILPQPSNTGSNPNSLFSNITVYLSRETPRQPLEFLLKSFGCRRVGWDAVLGDGAFTTNELDPNITHQIVDRPPIEATGDEEEANGDDNQTSQKLAANRRVPGRTYIQPQWVWDSVNDGELKEAHLYAPGAALPPHLSPFVRNVQGAYDPTVPLEEQEPEAEAIEAQSDGEDEVDDTAEGMDVADSEEEGEDDEFGGFSADEQEEDEEEEEEDAEQRQDELEAELTGGAVKSKNTNAKAKAKEEARKALSKKAKEEAEDLDRAKGMLSKKKRKLYEQMVYTNNKKSAEDQKLRAKRRKFEKEKSKGKAKAQHNWPIYSLDYHQITMEASATAWELDSDEIASIASEDLHAHRPNRWTGPKSTWRTLTEEDRLLWQSMKQIQDQDLAVHLYDTFALKRQGQNEATAQNLVVKTDSGQDGIWAPPKSWTAWPLKHKHVHKQRLVDGQHDEDDRFTFRRQEEIFPSTALEEEISATILRTAKRRFRRKKSKMAKPSIEDPLPHSIESGGSTPNVLSRESSAKLDTEEENGKMALDDDEVTPTRKRQSPKTYEPVESTNDEASYALLRPSTRHILSKLDETLTILQNSREAGMNYVSDSSTEEESDNQSRSGKKKSRGRPRKITPEGGSSASTSPARGGKTSRRGRPRKVHVPYDGETQEEMAERIARETHRKMPITTEDRDAAFEEWIRKGDEVVERERSLSIKRARSQGTDTGDESASSTNVERKRVRLGLRDWSDVLGAAAIAGFSGDVIARTARRCADLFGEGMVVRTLNEVPATKDKGTTSIEYRPEPIQLSYSDSDADDESDDGADLAQRRVASRQVSLAHSSRSPDSIHSGSRRSTRSPGPPSASATRSRSGSTGGIVFCPIPSCDRAANGFNRKYNLRRHMELVHQGQTEELDSDEEVMGGVHVDGFLKPIVPGRGWRGEDTIQRQRRKKEWGERSGTSREASYAEQDSSF</sequence>
<dbReference type="HAMAP" id="MF_03028">
    <property type="entry name" value="Pescadillo"/>
    <property type="match status" value="1"/>
</dbReference>
<gene>
    <name evidence="4" type="primary">NOP7</name>
    <name evidence="6" type="ORF">FUG_LOCUS541935</name>
</gene>
<dbReference type="PANTHER" id="PTHR12221:SF6">
    <property type="entry name" value="PESCADILLO HOMOLOG"/>
    <property type="match status" value="1"/>
</dbReference>
<feature type="compositionally biased region" description="Low complexity" evidence="5">
    <location>
        <begin position="1190"/>
        <end position="1199"/>
    </location>
</feature>
<feature type="compositionally biased region" description="Acidic residues" evidence="5">
    <location>
        <begin position="499"/>
        <end position="558"/>
    </location>
</feature>
<dbReference type="PROSITE" id="PS50172">
    <property type="entry name" value="BRCT"/>
    <property type="match status" value="1"/>
</dbReference>
<feature type="compositionally biased region" description="Polar residues" evidence="5">
    <location>
        <begin position="848"/>
        <end position="859"/>
    </location>
</feature>
<evidence type="ECO:0000256" key="3">
    <source>
        <dbReference type="ARBA" id="ARBA00023242"/>
    </source>
</evidence>
<dbReference type="Pfam" id="PF26176">
    <property type="entry name" value="zf_C2H2_17_2"/>
    <property type="match status" value="1"/>
</dbReference>
<dbReference type="GO" id="GO:0005654">
    <property type="term" value="C:nucleoplasm"/>
    <property type="evidence" value="ECO:0007669"/>
    <property type="project" value="UniProtKB-SubCell"/>
</dbReference>
<organism evidence="6">
    <name type="scientific">Gibberella zeae</name>
    <name type="common">Wheat head blight fungus</name>
    <name type="synonym">Fusarium graminearum</name>
    <dbReference type="NCBI Taxonomy" id="5518"/>
    <lineage>
        <taxon>Eukaryota</taxon>
        <taxon>Fungi</taxon>
        <taxon>Dikarya</taxon>
        <taxon>Ascomycota</taxon>
        <taxon>Pezizomycotina</taxon>
        <taxon>Sordariomycetes</taxon>
        <taxon>Hypocreomycetidae</taxon>
        <taxon>Hypocreales</taxon>
        <taxon>Nectriaceae</taxon>
        <taxon>Fusarium</taxon>
    </lineage>
</organism>
<dbReference type="GO" id="GO:0003723">
    <property type="term" value="F:RNA binding"/>
    <property type="evidence" value="ECO:0007669"/>
    <property type="project" value="TreeGrafter"/>
</dbReference>
<dbReference type="InterPro" id="IPR019622">
    <property type="entry name" value="Rrn9_dom"/>
</dbReference>
<feature type="region of interest" description="Disordered" evidence="5">
    <location>
        <begin position="1044"/>
        <end position="1063"/>
    </location>
</feature>
<evidence type="ECO:0000313" key="6">
    <source>
        <dbReference type="EMBL" id="VIO63797.1"/>
    </source>
</evidence>
<feature type="region of interest" description="Disordered" evidence="5">
    <location>
        <begin position="825"/>
        <end position="902"/>
    </location>
</feature>
<feature type="compositionally biased region" description="Polar residues" evidence="5">
    <location>
        <begin position="349"/>
        <end position="358"/>
    </location>
</feature>
<dbReference type="Pfam" id="PF10680">
    <property type="entry name" value="RRN9"/>
    <property type="match status" value="1"/>
</dbReference>
<comment type="function">
    <text evidence="4">Component of the NOP7 complex, which is required for maturation of the 25S and 5.8S ribosomal RNAs and formation of the 60S ribosome.</text>
</comment>
<comment type="similarity">
    <text evidence="4">Belongs to the pescadillo family.</text>
</comment>
<evidence type="ECO:0000256" key="5">
    <source>
        <dbReference type="SAM" id="MobiDB-lite"/>
    </source>
</evidence>
<dbReference type="SUPFAM" id="SSF52113">
    <property type="entry name" value="BRCT domain"/>
    <property type="match status" value="1"/>
</dbReference>
<keyword evidence="2 4" id="KW-0698">rRNA processing</keyword>
<feature type="compositionally biased region" description="Basic and acidic residues" evidence="5">
    <location>
        <begin position="584"/>
        <end position="608"/>
    </location>
</feature>
<protein>
    <recommendedName>
        <fullName evidence="4">Pescadillo homolog</fullName>
    </recommendedName>
    <alternativeName>
        <fullName evidence="4">Nucleolar protein 7 homolog</fullName>
    </alternativeName>
</protein>
<dbReference type="Pfam" id="PF00533">
    <property type="entry name" value="BRCT"/>
    <property type="match status" value="1"/>
</dbReference>
<dbReference type="GO" id="GO:0030687">
    <property type="term" value="C:preribosome, large subunit precursor"/>
    <property type="evidence" value="ECO:0007669"/>
    <property type="project" value="UniProtKB-UniRule"/>
</dbReference>
<feature type="compositionally biased region" description="Acidic residues" evidence="5">
    <location>
        <begin position="1141"/>
        <end position="1151"/>
    </location>
</feature>
<evidence type="ECO:0000256" key="4">
    <source>
        <dbReference type="HAMAP-Rule" id="MF_03028"/>
    </source>
</evidence>
<feature type="region of interest" description="Disordered" evidence="5">
    <location>
        <begin position="313"/>
        <end position="358"/>
    </location>
</feature>
<feature type="region of interest" description="Disordered" evidence="5">
    <location>
        <begin position="1122"/>
        <end position="1207"/>
    </location>
</feature>
<comment type="subunit">
    <text evidence="4">Component of the NOP7 complex, composed of ERB1, NOP7 and YTM1. Within the NOP7 complex ERB1 appears to interact directly with NOP7 and YTM1. The NOP7 complex also associates with the 66S pre-ribosome.</text>
</comment>
<dbReference type="Gene3D" id="3.30.160.60">
    <property type="entry name" value="Classic Zinc Finger"/>
    <property type="match status" value="1"/>
</dbReference>
<evidence type="ECO:0000256" key="1">
    <source>
        <dbReference type="ARBA" id="ARBA00022517"/>
    </source>
</evidence>
<feature type="compositionally biased region" description="Polar residues" evidence="5">
    <location>
        <begin position="1161"/>
        <end position="1176"/>
    </location>
</feature>
<dbReference type="InterPro" id="IPR010613">
    <property type="entry name" value="PES"/>
</dbReference>
<keyword evidence="1 4" id="KW-0690">Ribosome biogenesis</keyword>
<name>A0A4E9EKI9_GIBZA</name>
<feature type="region of interest" description="Disordered" evidence="5">
    <location>
        <begin position="421"/>
        <end position="441"/>
    </location>
</feature>
<dbReference type="Gene3D" id="3.40.50.10190">
    <property type="entry name" value="BRCT domain"/>
    <property type="match status" value="1"/>
</dbReference>
<dbReference type="EMBL" id="CAAKMV010000185">
    <property type="protein sequence ID" value="VIO63797.1"/>
    <property type="molecule type" value="Genomic_DNA"/>
</dbReference>
<comment type="subcellular location">
    <subcellularLocation>
        <location evidence="4">Nucleus</location>
        <location evidence="4">Nucleolus</location>
    </subcellularLocation>
    <subcellularLocation>
        <location evidence="4">Nucleus</location>
        <location evidence="4">Nucleoplasm</location>
    </subcellularLocation>
</comment>
<dbReference type="InterPro" id="IPR036420">
    <property type="entry name" value="BRCT_dom_sf"/>
</dbReference>
<dbReference type="GO" id="GO:0043021">
    <property type="term" value="F:ribonucleoprotein complex binding"/>
    <property type="evidence" value="ECO:0007669"/>
    <property type="project" value="UniProtKB-UniRule"/>
</dbReference>
<feature type="compositionally biased region" description="Polar residues" evidence="5">
    <location>
        <begin position="1049"/>
        <end position="1063"/>
    </location>
</feature>
<feature type="region of interest" description="Disordered" evidence="5">
    <location>
        <begin position="934"/>
        <end position="1001"/>
    </location>
</feature>
<feature type="compositionally biased region" description="Basic residues" evidence="5">
    <location>
        <begin position="980"/>
        <end position="991"/>
    </location>
</feature>
<accession>A0A4E9EKI9</accession>
<proteinExistence type="inferred from homology"/>